<feature type="compositionally biased region" description="Low complexity" evidence="2">
    <location>
        <begin position="296"/>
        <end position="323"/>
    </location>
</feature>
<feature type="coiled-coil region" evidence="1">
    <location>
        <begin position="210"/>
        <end position="237"/>
    </location>
</feature>
<feature type="compositionally biased region" description="Pro residues" evidence="2">
    <location>
        <begin position="274"/>
        <end position="289"/>
    </location>
</feature>
<protein>
    <recommendedName>
        <fullName evidence="6">Cell division protein FtsL</fullName>
    </recommendedName>
</protein>
<evidence type="ECO:0000256" key="1">
    <source>
        <dbReference type="SAM" id="Coils"/>
    </source>
</evidence>
<evidence type="ECO:0008006" key="6">
    <source>
        <dbReference type="Google" id="ProtNLM"/>
    </source>
</evidence>
<evidence type="ECO:0000256" key="2">
    <source>
        <dbReference type="SAM" id="MobiDB-lite"/>
    </source>
</evidence>
<feature type="transmembrane region" description="Helical" evidence="3">
    <location>
        <begin position="179"/>
        <end position="199"/>
    </location>
</feature>
<feature type="region of interest" description="Disordered" evidence="2">
    <location>
        <begin position="1"/>
        <end position="144"/>
    </location>
</feature>
<accession>A0ABW2TUW5</accession>
<keyword evidence="3" id="KW-0812">Transmembrane</keyword>
<feature type="compositionally biased region" description="Basic and acidic residues" evidence="2">
    <location>
        <begin position="130"/>
        <end position="141"/>
    </location>
</feature>
<comment type="caution">
    <text evidence="4">The sequence shown here is derived from an EMBL/GenBank/DDBJ whole genome shotgun (WGS) entry which is preliminary data.</text>
</comment>
<evidence type="ECO:0000313" key="5">
    <source>
        <dbReference type="Proteomes" id="UP001596512"/>
    </source>
</evidence>
<reference evidence="5" key="1">
    <citation type="journal article" date="2019" name="Int. J. Syst. Evol. Microbiol.">
        <title>The Global Catalogue of Microorganisms (GCM) 10K type strain sequencing project: providing services to taxonomists for standard genome sequencing and annotation.</title>
        <authorList>
            <consortium name="The Broad Institute Genomics Platform"/>
            <consortium name="The Broad Institute Genome Sequencing Center for Infectious Disease"/>
            <person name="Wu L."/>
            <person name="Ma J."/>
        </authorList>
    </citation>
    <scope>NUCLEOTIDE SEQUENCE [LARGE SCALE GENOMIC DNA]</scope>
    <source>
        <strain evidence="5">JCM 17695</strain>
    </source>
</reference>
<evidence type="ECO:0000256" key="3">
    <source>
        <dbReference type="SAM" id="Phobius"/>
    </source>
</evidence>
<keyword evidence="1" id="KW-0175">Coiled coil</keyword>
<gene>
    <name evidence="4" type="ORF">ACFQV2_28335</name>
</gene>
<feature type="compositionally biased region" description="Pro residues" evidence="2">
    <location>
        <begin position="385"/>
        <end position="397"/>
    </location>
</feature>
<sequence length="414" mass="45077">MRTAPPPWPPRRRRREHPRRGRRDTERTTRRGRRDADAAGRTRLDADLSDTASRHPRGAATAREPEAPFDDLAVPVRRSQRVATEPDEPAVATVTEETDDTTGTRTRRPRERRGDARRRPGSGAGARADAPARPERGDRPGRLGRARAFAAERVQARRDKVERRAAGEPEAELAAKGRASFVVAIIALLVVGVATTLWLSTQAIADSYRLEAAKEEVARLAEEAAVLQREVSRMESAPELARRARELGMVPAGDPAWLVVGKDGKVRVVGEPTPVQPPPPPPRPRPPRSPPRKPGRTAAARTRARAAVSRRPAATRPPRRAATGDLSVHGLQSGVEGQRGTAQQGAMTHGRAGRTGGRQGSAAHRTTAVPVVRAQMARRQRAGPWPGPPRPARPRPPLARERPRPRYDGNALGR</sequence>
<feature type="region of interest" description="Disordered" evidence="2">
    <location>
        <begin position="268"/>
        <end position="414"/>
    </location>
</feature>
<feature type="compositionally biased region" description="Basic residues" evidence="2">
    <location>
        <begin position="10"/>
        <end position="22"/>
    </location>
</feature>
<dbReference type="EMBL" id="JBHTEY010000004">
    <property type="protein sequence ID" value="MFC7616780.1"/>
    <property type="molecule type" value="Genomic_DNA"/>
</dbReference>
<name>A0ABW2TUW5_9PSEU</name>
<keyword evidence="5" id="KW-1185">Reference proteome</keyword>
<evidence type="ECO:0000313" key="4">
    <source>
        <dbReference type="EMBL" id="MFC7616780.1"/>
    </source>
</evidence>
<feature type="compositionally biased region" description="Basic and acidic residues" evidence="2">
    <location>
        <begin position="398"/>
        <end position="407"/>
    </location>
</feature>
<keyword evidence="3" id="KW-0472">Membrane</keyword>
<proteinExistence type="predicted"/>
<organism evidence="4 5">
    <name type="scientific">Actinokineospora soli</name>
    <dbReference type="NCBI Taxonomy" id="1048753"/>
    <lineage>
        <taxon>Bacteria</taxon>
        <taxon>Bacillati</taxon>
        <taxon>Actinomycetota</taxon>
        <taxon>Actinomycetes</taxon>
        <taxon>Pseudonocardiales</taxon>
        <taxon>Pseudonocardiaceae</taxon>
        <taxon>Actinokineospora</taxon>
    </lineage>
</organism>
<feature type="compositionally biased region" description="Basic and acidic residues" evidence="2">
    <location>
        <begin position="23"/>
        <end position="46"/>
    </location>
</feature>
<keyword evidence="3" id="KW-1133">Transmembrane helix</keyword>
<dbReference type="Proteomes" id="UP001596512">
    <property type="component" value="Unassembled WGS sequence"/>
</dbReference>